<keyword evidence="1" id="KW-0472">Membrane</keyword>
<dbReference type="EMBL" id="ML213628">
    <property type="protein sequence ID" value="TFK34751.1"/>
    <property type="molecule type" value="Genomic_DNA"/>
</dbReference>
<keyword evidence="3" id="KW-1185">Reference proteome</keyword>
<accession>A0A5C3M181</accession>
<keyword evidence="1" id="KW-0812">Transmembrane</keyword>
<organism evidence="2 3">
    <name type="scientific">Crucibulum laeve</name>
    <dbReference type="NCBI Taxonomy" id="68775"/>
    <lineage>
        <taxon>Eukaryota</taxon>
        <taxon>Fungi</taxon>
        <taxon>Dikarya</taxon>
        <taxon>Basidiomycota</taxon>
        <taxon>Agaricomycotina</taxon>
        <taxon>Agaricomycetes</taxon>
        <taxon>Agaricomycetidae</taxon>
        <taxon>Agaricales</taxon>
        <taxon>Agaricineae</taxon>
        <taxon>Nidulariaceae</taxon>
        <taxon>Crucibulum</taxon>
    </lineage>
</organism>
<evidence type="ECO:0000313" key="3">
    <source>
        <dbReference type="Proteomes" id="UP000308652"/>
    </source>
</evidence>
<dbReference type="Proteomes" id="UP000308652">
    <property type="component" value="Unassembled WGS sequence"/>
</dbReference>
<keyword evidence="1" id="KW-1133">Transmembrane helix</keyword>
<gene>
    <name evidence="2" type="ORF">BDQ12DRAFT_337028</name>
</gene>
<proteinExistence type="predicted"/>
<name>A0A5C3M181_9AGAR</name>
<reference evidence="2 3" key="1">
    <citation type="journal article" date="2019" name="Nat. Ecol. Evol.">
        <title>Megaphylogeny resolves global patterns of mushroom evolution.</title>
        <authorList>
            <person name="Varga T."/>
            <person name="Krizsan K."/>
            <person name="Foldi C."/>
            <person name="Dima B."/>
            <person name="Sanchez-Garcia M."/>
            <person name="Sanchez-Ramirez S."/>
            <person name="Szollosi G.J."/>
            <person name="Szarkandi J.G."/>
            <person name="Papp V."/>
            <person name="Albert L."/>
            <person name="Andreopoulos W."/>
            <person name="Angelini C."/>
            <person name="Antonin V."/>
            <person name="Barry K.W."/>
            <person name="Bougher N.L."/>
            <person name="Buchanan P."/>
            <person name="Buyck B."/>
            <person name="Bense V."/>
            <person name="Catcheside P."/>
            <person name="Chovatia M."/>
            <person name="Cooper J."/>
            <person name="Damon W."/>
            <person name="Desjardin D."/>
            <person name="Finy P."/>
            <person name="Geml J."/>
            <person name="Haridas S."/>
            <person name="Hughes K."/>
            <person name="Justo A."/>
            <person name="Karasinski D."/>
            <person name="Kautmanova I."/>
            <person name="Kiss B."/>
            <person name="Kocsube S."/>
            <person name="Kotiranta H."/>
            <person name="LaButti K.M."/>
            <person name="Lechner B.E."/>
            <person name="Liimatainen K."/>
            <person name="Lipzen A."/>
            <person name="Lukacs Z."/>
            <person name="Mihaltcheva S."/>
            <person name="Morgado L.N."/>
            <person name="Niskanen T."/>
            <person name="Noordeloos M.E."/>
            <person name="Ohm R.A."/>
            <person name="Ortiz-Santana B."/>
            <person name="Ovrebo C."/>
            <person name="Racz N."/>
            <person name="Riley R."/>
            <person name="Savchenko A."/>
            <person name="Shiryaev A."/>
            <person name="Soop K."/>
            <person name="Spirin V."/>
            <person name="Szebenyi C."/>
            <person name="Tomsovsky M."/>
            <person name="Tulloss R.E."/>
            <person name="Uehling J."/>
            <person name="Grigoriev I.V."/>
            <person name="Vagvolgyi C."/>
            <person name="Papp T."/>
            <person name="Martin F.M."/>
            <person name="Miettinen O."/>
            <person name="Hibbett D.S."/>
            <person name="Nagy L.G."/>
        </authorList>
    </citation>
    <scope>NUCLEOTIDE SEQUENCE [LARGE SCALE GENOMIC DNA]</scope>
    <source>
        <strain evidence="2 3">CBS 166.37</strain>
    </source>
</reference>
<protein>
    <submittedName>
        <fullName evidence="2">Uncharacterized protein</fullName>
    </submittedName>
</protein>
<evidence type="ECO:0000313" key="2">
    <source>
        <dbReference type="EMBL" id="TFK34751.1"/>
    </source>
</evidence>
<feature type="transmembrane region" description="Helical" evidence="1">
    <location>
        <begin position="42"/>
        <end position="63"/>
    </location>
</feature>
<feature type="transmembrane region" description="Helical" evidence="1">
    <location>
        <begin position="75"/>
        <end position="93"/>
    </location>
</feature>
<evidence type="ECO:0000256" key="1">
    <source>
        <dbReference type="SAM" id="Phobius"/>
    </source>
</evidence>
<dbReference type="AlphaFoldDB" id="A0A5C3M181"/>
<sequence>MSSSRMKYNISEPCNSASAFPLVSSEYNSFASHLSMLTTHGAYPRFLFAICFEAYISLFGFLLRPGALLCLIEPLSILFGLIFIIITCIYTLPDLLPDIAPCNCRSGPANLRRLSPSTYLMTLPYELHFYIVRCELIYTFVGCLTSTTPTVFDTYAEAVINGDSKTARQCMGRLLQ</sequence>